<keyword evidence="2" id="KW-0732">Signal</keyword>
<evidence type="ECO:0000256" key="2">
    <source>
        <dbReference type="SAM" id="SignalP"/>
    </source>
</evidence>
<feature type="signal peptide" evidence="2">
    <location>
        <begin position="1"/>
        <end position="23"/>
    </location>
</feature>
<dbReference type="InterPro" id="IPR006059">
    <property type="entry name" value="SBP"/>
</dbReference>
<dbReference type="SUPFAM" id="SSF53850">
    <property type="entry name" value="Periplasmic binding protein-like II"/>
    <property type="match status" value="1"/>
</dbReference>
<gene>
    <name evidence="3" type="ORF">H7B90_05555</name>
</gene>
<evidence type="ECO:0000256" key="1">
    <source>
        <dbReference type="SAM" id="MobiDB-lite"/>
    </source>
</evidence>
<organism evidence="3 4">
    <name type="scientific">Cohnella xylanilytica</name>
    <dbReference type="NCBI Taxonomy" id="557555"/>
    <lineage>
        <taxon>Bacteria</taxon>
        <taxon>Bacillati</taxon>
        <taxon>Bacillota</taxon>
        <taxon>Bacilli</taxon>
        <taxon>Bacillales</taxon>
        <taxon>Paenibacillaceae</taxon>
        <taxon>Cohnella</taxon>
    </lineage>
</organism>
<dbReference type="EMBL" id="JACJVR010000019">
    <property type="protein sequence ID" value="MBB6690866.1"/>
    <property type="molecule type" value="Genomic_DNA"/>
</dbReference>
<dbReference type="PANTHER" id="PTHR43649:SF12">
    <property type="entry name" value="DIACETYLCHITOBIOSE BINDING PROTEIN DASA"/>
    <property type="match status" value="1"/>
</dbReference>
<dbReference type="Pfam" id="PF01547">
    <property type="entry name" value="SBP_bac_1"/>
    <property type="match status" value="1"/>
</dbReference>
<dbReference type="PANTHER" id="PTHR43649">
    <property type="entry name" value="ARABINOSE-BINDING PROTEIN-RELATED"/>
    <property type="match status" value="1"/>
</dbReference>
<comment type="caution">
    <text evidence="3">The sequence shown here is derived from an EMBL/GenBank/DDBJ whole genome shotgun (WGS) entry which is preliminary data.</text>
</comment>
<keyword evidence="4" id="KW-1185">Reference proteome</keyword>
<dbReference type="InterPro" id="IPR050490">
    <property type="entry name" value="Bact_solute-bd_prot1"/>
</dbReference>
<feature type="chain" id="PRO_5038756555" evidence="2">
    <location>
        <begin position="24"/>
        <end position="482"/>
    </location>
</feature>
<dbReference type="RefSeq" id="WP_185134865.1">
    <property type="nucleotide sequence ID" value="NZ_JACJVR010000019.1"/>
</dbReference>
<reference evidence="3 4" key="1">
    <citation type="submission" date="2020-08" db="EMBL/GenBank/DDBJ databases">
        <title>Cohnella phylogeny.</title>
        <authorList>
            <person name="Dunlap C."/>
        </authorList>
    </citation>
    <scope>NUCLEOTIDE SEQUENCE [LARGE SCALE GENOMIC DNA]</scope>
    <source>
        <strain evidence="3 4">DSM 25239</strain>
    </source>
</reference>
<name>A0A841TRE6_9BACL</name>
<dbReference type="Proteomes" id="UP000553776">
    <property type="component" value="Unassembled WGS sequence"/>
</dbReference>
<dbReference type="Gene3D" id="3.40.190.10">
    <property type="entry name" value="Periplasmic binding protein-like II"/>
    <property type="match status" value="1"/>
</dbReference>
<protein>
    <submittedName>
        <fullName evidence="3">Extracellular solute-binding protein</fullName>
    </submittedName>
</protein>
<evidence type="ECO:0000313" key="4">
    <source>
        <dbReference type="Proteomes" id="UP000553776"/>
    </source>
</evidence>
<proteinExistence type="predicted"/>
<accession>A0A841TRE6</accession>
<feature type="compositionally biased region" description="Low complexity" evidence="1">
    <location>
        <begin position="25"/>
        <end position="52"/>
    </location>
</feature>
<dbReference type="AlphaFoldDB" id="A0A841TRE6"/>
<dbReference type="PROSITE" id="PS51257">
    <property type="entry name" value="PROKAR_LIPOPROTEIN"/>
    <property type="match status" value="1"/>
</dbReference>
<sequence>MRKAKLKWTAAASSALLLTAALSACQSGGDEPGDSPSGSAPAAASPSADSPSGAGGKQTLTVAVFTQDRFLKEAVDKFEAAHPDIDVQIQETVPTDLSDGKQIRMQKGPDDGPSAADKDKYVNSVGTALMSGNAADLISTSYLPVDKYLAKGMFSDWNGIAGQDAGFQASDYYERVLKGMSGDKGWYAIPIGYSLDVLIGNKPAVEKAGGVDDKTWDWETFIALCEKIAKNGGADGTSPALGGMKPEDLLGYLTETVYDKLVTREGNSSSFDEAAFRGYLEQIQRLYDSGAASGEDLGKANQVFSPVSMKGLSELAMLPSAIGRSEGEVLNPPGTGKDEGIPFESDLAFALNERSKVKPAAWEFVKFLLSEEIQSSPALMSFPVHQAAARAKLEDFAEKLQSGSMKMMIKNKDGGPAQSLSITEEQIESALALLPSVGKYQHKDDKVIAMVKEEAASFFSGGKSAEAVAKAVASRVNTYLNE</sequence>
<feature type="region of interest" description="Disordered" evidence="1">
    <location>
        <begin position="25"/>
        <end position="57"/>
    </location>
</feature>
<evidence type="ECO:0000313" key="3">
    <source>
        <dbReference type="EMBL" id="MBB6690866.1"/>
    </source>
</evidence>